<evidence type="ECO:0000313" key="2">
    <source>
        <dbReference type="EMBL" id="NEK22897.1"/>
    </source>
</evidence>
<dbReference type="Gene3D" id="3.40.630.30">
    <property type="match status" value="1"/>
</dbReference>
<dbReference type="SUPFAM" id="SSF55729">
    <property type="entry name" value="Acyl-CoA N-acyltransferases (Nat)"/>
    <property type="match status" value="1"/>
</dbReference>
<dbReference type="EMBL" id="JAABNT010000005">
    <property type="protein sequence ID" value="NEK22897.1"/>
    <property type="molecule type" value="Genomic_DNA"/>
</dbReference>
<dbReference type="PROSITE" id="PS51186">
    <property type="entry name" value="GNAT"/>
    <property type="match status" value="1"/>
</dbReference>
<name>A0A6P0CAK8_9RHOB</name>
<protein>
    <submittedName>
        <fullName evidence="2">GNAT family N-acetyltransferase</fullName>
    </submittedName>
</protein>
<proteinExistence type="predicted"/>
<dbReference type="InterPro" id="IPR000182">
    <property type="entry name" value="GNAT_dom"/>
</dbReference>
<dbReference type="InterPro" id="IPR016181">
    <property type="entry name" value="Acyl_CoA_acyltransferase"/>
</dbReference>
<evidence type="ECO:0000259" key="1">
    <source>
        <dbReference type="PROSITE" id="PS51186"/>
    </source>
</evidence>
<organism evidence="2 3">
    <name type="scientific">Sulfitobacter sediminilitoris</name>
    <dbReference type="NCBI Taxonomy" id="2698830"/>
    <lineage>
        <taxon>Bacteria</taxon>
        <taxon>Pseudomonadati</taxon>
        <taxon>Pseudomonadota</taxon>
        <taxon>Alphaproteobacteria</taxon>
        <taxon>Rhodobacterales</taxon>
        <taxon>Roseobacteraceae</taxon>
        <taxon>Sulfitobacter</taxon>
    </lineage>
</organism>
<dbReference type="Pfam" id="PF13673">
    <property type="entry name" value="Acetyltransf_10"/>
    <property type="match status" value="1"/>
</dbReference>
<dbReference type="Proteomes" id="UP000468591">
    <property type="component" value="Unassembled WGS sequence"/>
</dbReference>
<reference evidence="2 3" key="1">
    <citation type="submission" date="2020-01" db="EMBL/GenBank/DDBJ databases">
        <title>Sulfitobacter sediminilitoris sp. nov., isolated from a tidal flat.</title>
        <authorList>
            <person name="Park S."/>
            <person name="Yoon J.-H."/>
        </authorList>
    </citation>
    <scope>NUCLEOTIDE SEQUENCE [LARGE SCALE GENOMIC DNA]</scope>
    <source>
        <strain evidence="2 3">JBTF-M27</strain>
    </source>
</reference>
<accession>A0A6P0CAK8</accession>
<feature type="domain" description="N-acetyltransferase" evidence="1">
    <location>
        <begin position="9"/>
        <end position="150"/>
    </location>
</feature>
<sequence length="150" mass="16377">MSDVAHKTITLPRLAEVSDAPACAAIVRGWLEQTPWMPGGGPDPATLADAIAKGIPEREFWVSGDPVDGYLSLDRENNLIAGLYTAQPGSGSGKALIDAVKHGRDFVQLWTHEANVDAHRFYHREGFVTVQRCAEGRGDGIPELRMEWRA</sequence>
<keyword evidence="3" id="KW-1185">Reference proteome</keyword>
<dbReference type="GO" id="GO:0016747">
    <property type="term" value="F:acyltransferase activity, transferring groups other than amino-acyl groups"/>
    <property type="evidence" value="ECO:0007669"/>
    <property type="project" value="InterPro"/>
</dbReference>
<dbReference type="RefSeq" id="WP_164353817.1">
    <property type="nucleotide sequence ID" value="NZ_JAABNT010000005.1"/>
</dbReference>
<comment type="caution">
    <text evidence="2">The sequence shown here is derived from an EMBL/GenBank/DDBJ whole genome shotgun (WGS) entry which is preliminary data.</text>
</comment>
<dbReference type="AlphaFoldDB" id="A0A6P0CAK8"/>
<keyword evidence="2" id="KW-0808">Transferase</keyword>
<gene>
    <name evidence="2" type="ORF">GV827_10830</name>
</gene>
<evidence type="ECO:0000313" key="3">
    <source>
        <dbReference type="Proteomes" id="UP000468591"/>
    </source>
</evidence>